<feature type="compositionally biased region" description="Basic and acidic residues" evidence="1">
    <location>
        <begin position="35"/>
        <end position="62"/>
    </location>
</feature>
<evidence type="ECO:0000313" key="2">
    <source>
        <dbReference type="EMBL" id="JAS99806.1"/>
    </source>
</evidence>
<reference evidence="2" key="1">
    <citation type="submission" date="2015-11" db="EMBL/GenBank/DDBJ databases">
        <title>De novo transcriptome assembly of four potential Pierce s Disease insect vectors from Arizona vineyards.</title>
        <authorList>
            <person name="Tassone E.E."/>
        </authorList>
    </citation>
    <scope>NUCLEOTIDE SEQUENCE</scope>
</reference>
<feature type="non-terminal residue" evidence="2">
    <location>
        <position position="286"/>
    </location>
</feature>
<organism evidence="2">
    <name type="scientific">Homalodisca liturata</name>
    <dbReference type="NCBI Taxonomy" id="320908"/>
    <lineage>
        <taxon>Eukaryota</taxon>
        <taxon>Metazoa</taxon>
        <taxon>Ecdysozoa</taxon>
        <taxon>Arthropoda</taxon>
        <taxon>Hexapoda</taxon>
        <taxon>Insecta</taxon>
        <taxon>Pterygota</taxon>
        <taxon>Neoptera</taxon>
        <taxon>Paraneoptera</taxon>
        <taxon>Hemiptera</taxon>
        <taxon>Auchenorrhyncha</taxon>
        <taxon>Membracoidea</taxon>
        <taxon>Cicadellidae</taxon>
        <taxon>Cicadellinae</taxon>
        <taxon>Proconiini</taxon>
        <taxon>Homalodisca</taxon>
    </lineage>
</organism>
<feature type="compositionally biased region" description="Low complexity" evidence="1">
    <location>
        <begin position="92"/>
        <end position="101"/>
    </location>
</feature>
<proteinExistence type="predicted"/>
<sequence>MPVQRYTSSSLNMPKKRKSDLSQSSRQSLSKKKARSQETSDETERRRNEQVIRQEAVRHARTPEQASYLRLQHAHYMASRRATQARREEQAQRQASLRAAETPQQAEYRRQQHSMYIAVQQGSETPEQFSYSIKSELVEVKQEDLSMEDEESSNNSLVLQPAEGISCNRTAEEKEGRLVGTAQTEEVVDIPFETVYCQEIFQKVEVKVENIEDCEPDMTITSQPEEDDVFIEPEVLTYPSKKTSSHGLNSVPVIMESVIGTEKKSSSRKTCAMTGCEVNQARSPGV</sequence>
<dbReference type="EMBL" id="GECU01007900">
    <property type="protein sequence ID" value="JAS99806.1"/>
    <property type="molecule type" value="Transcribed_RNA"/>
</dbReference>
<feature type="region of interest" description="Disordered" evidence="1">
    <location>
        <begin position="1"/>
        <end position="107"/>
    </location>
</feature>
<protein>
    <submittedName>
        <fullName evidence="2">Uncharacterized protein</fullName>
    </submittedName>
</protein>
<name>A0A1B6JKK4_9HEMI</name>
<accession>A0A1B6JKK4</accession>
<evidence type="ECO:0000256" key="1">
    <source>
        <dbReference type="SAM" id="MobiDB-lite"/>
    </source>
</evidence>
<gene>
    <name evidence="2" type="ORF">g.31343</name>
</gene>
<dbReference type="AlphaFoldDB" id="A0A1B6JKK4"/>
<feature type="compositionally biased region" description="Polar residues" evidence="1">
    <location>
        <begin position="1"/>
        <end position="12"/>
    </location>
</feature>